<name>A0A219ARD5_METCM</name>
<evidence type="ECO:0000313" key="1">
    <source>
        <dbReference type="EMBL" id="OWT43323.1"/>
    </source>
</evidence>
<dbReference type="KEGG" id="pchm:VFPPC_17514"/>
<organism evidence="1 2">
    <name type="scientific">Pochonia chlamydosporia 170</name>
    <dbReference type="NCBI Taxonomy" id="1380566"/>
    <lineage>
        <taxon>Eukaryota</taxon>
        <taxon>Fungi</taxon>
        <taxon>Dikarya</taxon>
        <taxon>Ascomycota</taxon>
        <taxon>Pezizomycotina</taxon>
        <taxon>Sordariomycetes</taxon>
        <taxon>Hypocreomycetidae</taxon>
        <taxon>Hypocreales</taxon>
        <taxon>Clavicipitaceae</taxon>
        <taxon>Pochonia</taxon>
    </lineage>
</organism>
<dbReference type="RefSeq" id="XP_022285758.1">
    <property type="nucleotide sequence ID" value="XM_022429215.1"/>
</dbReference>
<dbReference type="EMBL" id="LSBJ02000002">
    <property type="protein sequence ID" value="OWT43323.1"/>
    <property type="molecule type" value="Genomic_DNA"/>
</dbReference>
<proteinExistence type="predicted"/>
<evidence type="ECO:0000313" key="2">
    <source>
        <dbReference type="Proteomes" id="UP000078397"/>
    </source>
</evidence>
<protein>
    <submittedName>
        <fullName evidence="1">Uncharacterized protein</fullName>
    </submittedName>
</protein>
<dbReference type="Proteomes" id="UP000078397">
    <property type="component" value="Unassembled WGS sequence"/>
</dbReference>
<sequence length="71" mass="7947">MPDGKHVWDPECGQLVIRQPHTPFTRAGLSFTSWIECADGVIDCQPNTVPKPWHTLEQCTKTASLELITTL</sequence>
<gene>
    <name evidence="1" type="ORF">VFPPC_17514</name>
</gene>
<comment type="caution">
    <text evidence="1">The sequence shown here is derived from an EMBL/GenBank/DDBJ whole genome shotgun (WGS) entry which is preliminary data.</text>
</comment>
<reference evidence="1 2" key="1">
    <citation type="journal article" date="2016" name="PLoS Pathog.">
        <title>Biosynthesis of antibiotic leucinostatins in bio-control fungus Purpureocillium lilacinum and their inhibition on phytophthora revealed by genome mining.</title>
        <authorList>
            <person name="Wang G."/>
            <person name="Liu Z."/>
            <person name="Lin R."/>
            <person name="Li E."/>
            <person name="Mao Z."/>
            <person name="Ling J."/>
            <person name="Yang Y."/>
            <person name="Yin W.B."/>
            <person name="Xie B."/>
        </authorList>
    </citation>
    <scope>NUCLEOTIDE SEQUENCE [LARGE SCALE GENOMIC DNA]</scope>
    <source>
        <strain evidence="1">170</strain>
    </source>
</reference>
<dbReference type="AlphaFoldDB" id="A0A219ARD5"/>
<accession>A0A219ARD5</accession>
<keyword evidence="2" id="KW-1185">Reference proteome</keyword>
<dbReference type="GeneID" id="33936469"/>